<sequence>MNLYFRAMRPPVFCHGVYSARGGKRGDPFVPSSQTLQLGTYHMFAAVPSDFTLRVDRFCWPRLKSAAFTSRIAHDMLFYSVTFGCSEPADCIRCEESPCYYEPLVTASGRSFCSPYGPIVLVMPYNAPPLQSMLRALLVENKLLVSQRRAGGPWKQKCVRCWAPMRVAVRFHPTARDKPAGEMESALCAGEEEEFCTTAGCL</sequence>
<reference evidence="1" key="1">
    <citation type="submission" date="2022-05" db="EMBL/GenBank/DDBJ databases">
        <title>Chromosome-level genome of Chaenocephalus aceratus.</title>
        <authorList>
            <person name="Park H."/>
        </authorList>
    </citation>
    <scope>NUCLEOTIDE SEQUENCE</scope>
    <source>
        <strain evidence="1">KU_202001</strain>
    </source>
</reference>
<keyword evidence="2" id="KW-1185">Reference proteome</keyword>
<comment type="caution">
    <text evidence="1">The sequence shown here is derived from an EMBL/GenBank/DDBJ whole genome shotgun (WGS) entry which is preliminary data.</text>
</comment>
<dbReference type="Proteomes" id="UP001057452">
    <property type="component" value="Chromosome 19"/>
</dbReference>
<name>A0ACB9W2W3_CHAAC</name>
<gene>
    <name evidence="1" type="ORF">KUCAC02_027139</name>
</gene>
<accession>A0ACB9W2W3</accession>
<evidence type="ECO:0000313" key="1">
    <source>
        <dbReference type="EMBL" id="KAI4807323.1"/>
    </source>
</evidence>
<dbReference type="EMBL" id="CM043803">
    <property type="protein sequence ID" value="KAI4807323.1"/>
    <property type="molecule type" value="Genomic_DNA"/>
</dbReference>
<proteinExistence type="predicted"/>
<organism evidence="1 2">
    <name type="scientific">Chaenocephalus aceratus</name>
    <name type="common">Blackfin icefish</name>
    <name type="synonym">Chaenichthys aceratus</name>
    <dbReference type="NCBI Taxonomy" id="36190"/>
    <lineage>
        <taxon>Eukaryota</taxon>
        <taxon>Metazoa</taxon>
        <taxon>Chordata</taxon>
        <taxon>Craniata</taxon>
        <taxon>Vertebrata</taxon>
        <taxon>Euteleostomi</taxon>
        <taxon>Actinopterygii</taxon>
        <taxon>Neopterygii</taxon>
        <taxon>Teleostei</taxon>
        <taxon>Neoteleostei</taxon>
        <taxon>Acanthomorphata</taxon>
        <taxon>Eupercaria</taxon>
        <taxon>Perciformes</taxon>
        <taxon>Notothenioidei</taxon>
        <taxon>Channichthyidae</taxon>
        <taxon>Chaenocephalus</taxon>
    </lineage>
</organism>
<evidence type="ECO:0000313" key="2">
    <source>
        <dbReference type="Proteomes" id="UP001057452"/>
    </source>
</evidence>
<protein>
    <submittedName>
        <fullName evidence="1">Uncharacterized protein</fullName>
    </submittedName>
</protein>